<evidence type="ECO:0000313" key="1">
    <source>
        <dbReference type="EMBL" id="KKM07035.1"/>
    </source>
</evidence>
<name>A0A0F9H7L0_9ZZZZ</name>
<dbReference type="Gene3D" id="3.40.50.300">
    <property type="entry name" value="P-loop containing nucleotide triphosphate hydrolases"/>
    <property type="match status" value="1"/>
</dbReference>
<reference evidence="1" key="1">
    <citation type="journal article" date="2015" name="Nature">
        <title>Complex archaea that bridge the gap between prokaryotes and eukaryotes.</title>
        <authorList>
            <person name="Spang A."/>
            <person name="Saw J.H."/>
            <person name="Jorgensen S.L."/>
            <person name="Zaremba-Niedzwiedzka K."/>
            <person name="Martijn J."/>
            <person name="Lind A.E."/>
            <person name="van Eijk R."/>
            <person name="Schleper C."/>
            <person name="Guy L."/>
            <person name="Ettema T.J."/>
        </authorList>
    </citation>
    <scope>NUCLEOTIDE SEQUENCE</scope>
</reference>
<protein>
    <recommendedName>
        <fullName evidence="2">Terminase large subunit gp17-like C-terminal domain-containing protein</fullName>
    </recommendedName>
</protein>
<feature type="non-terminal residue" evidence="1">
    <location>
        <position position="283"/>
    </location>
</feature>
<organism evidence="1">
    <name type="scientific">marine sediment metagenome</name>
    <dbReference type="NCBI Taxonomy" id="412755"/>
    <lineage>
        <taxon>unclassified sequences</taxon>
        <taxon>metagenomes</taxon>
        <taxon>ecological metagenomes</taxon>
    </lineage>
</organism>
<sequence>MASQLTKADREALIEETYADPVLFLQTFLNHLFPNPVPWLHRGIIAIILKKTEFLFKYGELEKILTNFISTDGQPIFELWQDSVLWHEGDKIEWKEKATIKLKNKKFTLLMIPRGFSKTTLCGIGLPLYKILFQEGKFTAYISETGAHAKMQLDNVRREINSNSLILAVFGTLKPRLSDDEKWGQDLFETNTGQAMVARGRGAQVRGMNHNGKRPGTIIMDDLEDRESVSTTEQRFKARTWVFEDLIPAIAELDDDSTIVALGTLLHKEAILMYLSRDEQWTT</sequence>
<gene>
    <name evidence="1" type="ORF">LCGC14_1738030</name>
</gene>
<evidence type="ECO:0008006" key="2">
    <source>
        <dbReference type="Google" id="ProtNLM"/>
    </source>
</evidence>
<proteinExistence type="predicted"/>
<comment type="caution">
    <text evidence="1">The sequence shown here is derived from an EMBL/GenBank/DDBJ whole genome shotgun (WGS) entry which is preliminary data.</text>
</comment>
<accession>A0A0F9H7L0</accession>
<dbReference type="AlphaFoldDB" id="A0A0F9H7L0"/>
<dbReference type="InterPro" id="IPR027417">
    <property type="entry name" value="P-loop_NTPase"/>
</dbReference>
<dbReference type="EMBL" id="LAZR01015861">
    <property type="protein sequence ID" value="KKM07035.1"/>
    <property type="molecule type" value="Genomic_DNA"/>
</dbReference>